<comment type="caution">
    <text evidence="3">The sequence shown here is derived from an EMBL/GenBank/DDBJ whole genome shotgun (WGS) entry which is preliminary data.</text>
</comment>
<evidence type="ECO:0000313" key="4">
    <source>
        <dbReference type="Proteomes" id="UP000807342"/>
    </source>
</evidence>
<dbReference type="InterPro" id="IPR003615">
    <property type="entry name" value="HNH_nuc"/>
</dbReference>
<protein>
    <recommendedName>
        <fullName evidence="2">HNH nuclease domain-containing protein</fullName>
    </recommendedName>
</protein>
<dbReference type="Proteomes" id="UP000807342">
    <property type="component" value="Unassembled WGS sequence"/>
</dbReference>
<organism evidence="3 4">
    <name type="scientific">Macrolepiota fuliginosa MF-IS2</name>
    <dbReference type="NCBI Taxonomy" id="1400762"/>
    <lineage>
        <taxon>Eukaryota</taxon>
        <taxon>Fungi</taxon>
        <taxon>Dikarya</taxon>
        <taxon>Basidiomycota</taxon>
        <taxon>Agaricomycotina</taxon>
        <taxon>Agaricomycetes</taxon>
        <taxon>Agaricomycetidae</taxon>
        <taxon>Agaricales</taxon>
        <taxon>Agaricineae</taxon>
        <taxon>Agaricaceae</taxon>
        <taxon>Macrolepiota</taxon>
    </lineage>
</organism>
<sequence>MLAKRGSSYWQKAIRTEPSSNQTPTFDDTAARIENTTRAQQSTLRSQVASRERFRCPITRSFCNNRKKVLQNKGLEVPGEPYDLMETAHIIPSLLNKFDPKTNPAAEAAHTWDMFRSWTNLDLEKFVGSKINTPANAIYMEIGTHRHFGHFGFYLDKDAFPSDPNKYGLRVLDSFKMFNNSMVVDFATTNDLGEPIDPPDPELLRIHAALAQVLHISGAADYLESVERVCDDYGTLAPTGETDIGLLLSLRLP</sequence>
<gene>
    <name evidence="3" type="ORF">P691DRAFT_188745</name>
</gene>
<evidence type="ECO:0000256" key="1">
    <source>
        <dbReference type="SAM" id="MobiDB-lite"/>
    </source>
</evidence>
<dbReference type="EMBL" id="MU151249">
    <property type="protein sequence ID" value="KAF9446365.1"/>
    <property type="molecule type" value="Genomic_DNA"/>
</dbReference>
<proteinExistence type="predicted"/>
<feature type="region of interest" description="Disordered" evidence="1">
    <location>
        <begin position="1"/>
        <end position="26"/>
    </location>
</feature>
<dbReference type="Pfam" id="PF13391">
    <property type="entry name" value="HNH_2"/>
    <property type="match status" value="1"/>
</dbReference>
<reference evidence="3" key="1">
    <citation type="submission" date="2020-11" db="EMBL/GenBank/DDBJ databases">
        <authorList>
            <consortium name="DOE Joint Genome Institute"/>
            <person name="Ahrendt S."/>
            <person name="Riley R."/>
            <person name="Andreopoulos W."/>
            <person name="Labutti K."/>
            <person name="Pangilinan J."/>
            <person name="Ruiz-Duenas F.J."/>
            <person name="Barrasa J.M."/>
            <person name="Sanchez-Garcia M."/>
            <person name="Camarero S."/>
            <person name="Miyauchi S."/>
            <person name="Serrano A."/>
            <person name="Linde D."/>
            <person name="Babiker R."/>
            <person name="Drula E."/>
            <person name="Ayuso-Fernandez I."/>
            <person name="Pacheco R."/>
            <person name="Padilla G."/>
            <person name="Ferreira P."/>
            <person name="Barriuso J."/>
            <person name="Kellner H."/>
            <person name="Castanera R."/>
            <person name="Alfaro M."/>
            <person name="Ramirez L."/>
            <person name="Pisabarro A.G."/>
            <person name="Kuo A."/>
            <person name="Tritt A."/>
            <person name="Lipzen A."/>
            <person name="He G."/>
            <person name="Yan M."/>
            <person name="Ng V."/>
            <person name="Cullen D."/>
            <person name="Martin F."/>
            <person name="Rosso M.-N."/>
            <person name="Henrissat B."/>
            <person name="Hibbett D."/>
            <person name="Martinez A.T."/>
            <person name="Grigoriev I.V."/>
        </authorList>
    </citation>
    <scope>NUCLEOTIDE SEQUENCE</scope>
    <source>
        <strain evidence="3">MF-IS2</strain>
    </source>
</reference>
<feature type="domain" description="HNH nuclease" evidence="2">
    <location>
        <begin position="78"/>
        <end position="155"/>
    </location>
</feature>
<dbReference type="OrthoDB" id="3163863at2759"/>
<feature type="compositionally biased region" description="Polar residues" evidence="1">
    <location>
        <begin position="17"/>
        <end position="26"/>
    </location>
</feature>
<evidence type="ECO:0000313" key="3">
    <source>
        <dbReference type="EMBL" id="KAF9446365.1"/>
    </source>
</evidence>
<dbReference type="AlphaFoldDB" id="A0A9P6C263"/>
<name>A0A9P6C263_9AGAR</name>
<accession>A0A9P6C263</accession>
<keyword evidence="4" id="KW-1185">Reference proteome</keyword>
<evidence type="ECO:0000259" key="2">
    <source>
        <dbReference type="Pfam" id="PF13391"/>
    </source>
</evidence>